<gene>
    <name evidence="2" type="ORF">GCM10012280_49060</name>
</gene>
<dbReference type="PANTHER" id="PTHR46523">
    <property type="entry name" value="DCTP PYROPHOSPHATASE 1"/>
    <property type="match status" value="1"/>
</dbReference>
<protein>
    <submittedName>
        <fullName evidence="2">Nucleotide pyrophosphohydrolase</fullName>
    </submittedName>
</protein>
<dbReference type="Pfam" id="PF03819">
    <property type="entry name" value="MazG"/>
    <property type="match status" value="1"/>
</dbReference>
<proteinExistence type="predicted"/>
<dbReference type="InterPro" id="IPR004518">
    <property type="entry name" value="MazG-like_dom"/>
</dbReference>
<dbReference type="InterPro" id="IPR052555">
    <property type="entry name" value="dCTP_Pyrophosphatase"/>
</dbReference>
<dbReference type="AlphaFoldDB" id="A0A918E0V6"/>
<dbReference type="PIRSF" id="PIRSF006639">
    <property type="entry name" value="UCP006639_pph"/>
    <property type="match status" value="1"/>
</dbReference>
<accession>A0A918E0V6</accession>
<dbReference type="PANTHER" id="PTHR46523:SF1">
    <property type="entry name" value="DCTP PYROPHOSPHATASE 1"/>
    <property type="match status" value="1"/>
</dbReference>
<sequence>MLDRYQIETRRTAIHGLSERDDLLLGAIGLCGEAGEAAELVKKHAFHGEPLDREALAAELGDVLWYLAHLAGVLGISLHDVAAANVEKLRIRYPNGFPSTATSDPPPRVAPQ</sequence>
<name>A0A918E0V6_9ACTN</name>
<keyword evidence="3" id="KW-1185">Reference proteome</keyword>
<organism evidence="2 3">
    <name type="scientific">Wenjunlia tyrosinilytica</name>
    <dbReference type="NCBI Taxonomy" id="1544741"/>
    <lineage>
        <taxon>Bacteria</taxon>
        <taxon>Bacillati</taxon>
        <taxon>Actinomycetota</taxon>
        <taxon>Actinomycetes</taxon>
        <taxon>Kitasatosporales</taxon>
        <taxon>Streptomycetaceae</taxon>
        <taxon>Wenjunlia</taxon>
    </lineage>
</organism>
<evidence type="ECO:0000313" key="3">
    <source>
        <dbReference type="Proteomes" id="UP000641932"/>
    </source>
</evidence>
<dbReference type="Proteomes" id="UP000641932">
    <property type="component" value="Unassembled WGS sequence"/>
</dbReference>
<evidence type="ECO:0000259" key="1">
    <source>
        <dbReference type="Pfam" id="PF03819"/>
    </source>
</evidence>
<reference evidence="2" key="1">
    <citation type="journal article" date="2014" name="Int. J. Syst. Evol. Microbiol.">
        <title>Complete genome sequence of Corynebacterium casei LMG S-19264T (=DSM 44701T), isolated from a smear-ripened cheese.</title>
        <authorList>
            <consortium name="US DOE Joint Genome Institute (JGI-PGF)"/>
            <person name="Walter F."/>
            <person name="Albersmeier A."/>
            <person name="Kalinowski J."/>
            <person name="Ruckert C."/>
        </authorList>
    </citation>
    <scope>NUCLEOTIDE SEQUENCE</scope>
    <source>
        <strain evidence="2">CGMCC 4.7201</strain>
    </source>
</reference>
<dbReference type="CDD" id="cd11541">
    <property type="entry name" value="NTP-PPase_u4"/>
    <property type="match status" value="1"/>
</dbReference>
<reference evidence="2" key="2">
    <citation type="submission" date="2020-09" db="EMBL/GenBank/DDBJ databases">
        <authorList>
            <person name="Sun Q."/>
            <person name="Zhou Y."/>
        </authorList>
    </citation>
    <scope>NUCLEOTIDE SEQUENCE</scope>
    <source>
        <strain evidence="2">CGMCC 4.7201</strain>
    </source>
</reference>
<dbReference type="RefSeq" id="WP_189133963.1">
    <property type="nucleotide sequence ID" value="NZ_BMMS01000023.1"/>
</dbReference>
<dbReference type="EMBL" id="BMMS01000023">
    <property type="protein sequence ID" value="GGO94378.1"/>
    <property type="molecule type" value="Genomic_DNA"/>
</dbReference>
<dbReference type="SUPFAM" id="SSF101386">
    <property type="entry name" value="all-alpha NTP pyrophosphatases"/>
    <property type="match status" value="1"/>
</dbReference>
<dbReference type="Gene3D" id="1.10.287.1080">
    <property type="entry name" value="MazG-like"/>
    <property type="match status" value="1"/>
</dbReference>
<comment type="caution">
    <text evidence="2">The sequence shown here is derived from an EMBL/GenBank/DDBJ whole genome shotgun (WGS) entry which is preliminary data.</text>
</comment>
<dbReference type="InterPro" id="IPR011379">
    <property type="entry name" value="MazG-related_GP37"/>
</dbReference>
<feature type="domain" description="NTP pyrophosphohydrolase MazG-like" evidence="1">
    <location>
        <begin position="30"/>
        <end position="97"/>
    </location>
</feature>
<evidence type="ECO:0000313" key="2">
    <source>
        <dbReference type="EMBL" id="GGO94378.1"/>
    </source>
</evidence>